<feature type="signal peptide" evidence="2">
    <location>
        <begin position="1"/>
        <end position="24"/>
    </location>
</feature>
<evidence type="ECO:0000256" key="2">
    <source>
        <dbReference type="SAM" id="SignalP"/>
    </source>
</evidence>
<accession>A0A5B9DXX2</accession>
<dbReference type="KEGG" id="rgl:CS053_05295"/>
<proteinExistence type="predicted"/>
<organism evidence="3 4">
    <name type="scientific">Rhodanobacter glycinis</name>
    <dbReference type="NCBI Taxonomy" id="582702"/>
    <lineage>
        <taxon>Bacteria</taxon>
        <taxon>Pseudomonadati</taxon>
        <taxon>Pseudomonadota</taxon>
        <taxon>Gammaproteobacteria</taxon>
        <taxon>Lysobacterales</taxon>
        <taxon>Rhodanobacteraceae</taxon>
        <taxon>Rhodanobacter</taxon>
    </lineage>
</organism>
<dbReference type="Proteomes" id="UP000321807">
    <property type="component" value="Chromosome"/>
</dbReference>
<feature type="coiled-coil region" evidence="1">
    <location>
        <begin position="40"/>
        <end position="67"/>
    </location>
</feature>
<sequence length="458" mass="49965">MTFQPLACAIAIGLGACVAMPAQAQQQDASATQHYSPAQIAAMQAQIDALQRELDSMKQHATQATVATSAKATDADTATDGAETVAVADTKAKSDDSRQAAASASKDGIKLGGAVRFQYSREGYNKGNRKRRGDMDFDIFRLDLNGSIGNVELSAQYRWFQYMSAIHHAWVGYKFTDKDEGQLGLTRVPFGNQPFDSHNYFFSSNYYLGLEDSYQMGALYVHSGDPWNVQIGFFKNDSMGGVDGFVSNRADSYTYNVVGYRLPGEGNFDDPAHPIGVADTGAARVAYTFRPGEHSSVEVGASALRGSLESSTQRVGHYDAEALHMNTDIGRWNLQLQAARYAYHVNGGADRLAVGAYDFYDSIAARAHSYTGNVAYKLPVSWGPITALTFYNDYSLVNHKSGHLPHTWMNITGMSMAAGGLFTYFDFVTARNQPFIGGSMAGNGGVEHRFNINFGYYF</sequence>
<evidence type="ECO:0000256" key="1">
    <source>
        <dbReference type="SAM" id="Coils"/>
    </source>
</evidence>
<gene>
    <name evidence="3" type="ORF">CS053_05295</name>
</gene>
<keyword evidence="2" id="KW-0732">Signal</keyword>
<dbReference type="AlphaFoldDB" id="A0A5B9DXX2"/>
<name>A0A5B9DXX2_9GAMM</name>
<evidence type="ECO:0000313" key="4">
    <source>
        <dbReference type="Proteomes" id="UP000321807"/>
    </source>
</evidence>
<evidence type="ECO:0000313" key="3">
    <source>
        <dbReference type="EMBL" id="QEE23984.1"/>
    </source>
</evidence>
<reference evidence="3 4" key="1">
    <citation type="submission" date="2019-08" db="EMBL/GenBank/DDBJ databases">
        <title>Complete genome sequence of Rhodanobacter glycinis strain T01E-68 isolated from tomato root.</title>
        <authorList>
            <person name="Weon H.-Y."/>
            <person name="Lee S.A."/>
        </authorList>
    </citation>
    <scope>NUCLEOTIDE SEQUENCE [LARGE SCALE GENOMIC DNA]</scope>
    <source>
        <strain evidence="3 4">T01E-68</strain>
    </source>
</reference>
<dbReference type="RefSeq" id="WP_147626669.1">
    <property type="nucleotide sequence ID" value="NZ_CP042807.1"/>
</dbReference>
<keyword evidence="1" id="KW-0175">Coiled coil</keyword>
<dbReference type="EMBL" id="CP042807">
    <property type="protein sequence ID" value="QEE23984.1"/>
    <property type="molecule type" value="Genomic_DNA"/>
</dbReference>
<feature type="chain" id="PRO_5022884386" evidence="2">
    <location>
        <begin position="25"/>
        <end position="458"/>
    </location>
</feature>
<protein>
    <submittedName>
        <fullName evidence="3">Carbohydrate porin</fullName>
    </submittedName>
</protein>